<gene>
    <name evidence="2" type="ORF">E4582_03100</name>
</gene>
<accession>A0A4Z1REI7</accession>
<dbReference type="SUPFAM" id="SSF109604">
    <property type="entry name" value="HD-domain/PDEase-like"/>
    <property type="match status" value="1"/>
</dbReference>
<dbReference type="PANTHER" id="PTHR33525">
    <property type="match status" value="1"/>
</dbReference>
<dbReference type="InterPro" id="IPR013976">
    <property type="entry name" value="HDOD"/>
</dbReference>
<dbReference type="PANTHER" id="PTHR33525:SF6">
    <property type="entry name" value="HDOD DOMAIN-CONTAINING PROTEIN"/>
    <property type="match status" value="1"/>
</dbReference>
<evidence type="ECO:0000313" key="3">
    <source>
        <dbReference type="Proteomes" id="UP000298681"/>
    </source>
</evidence>
<dbReference type="Gene3D" id="1.10.3210.10">
    <property type="entry name" value="Hypothetical protein af1432"/>
    <property type="match status" value="1"/>
</dbReference>
<comment type="caution">
    <text evidence="2">The sequence shown here is derived from an EMBL/GenBank/DDBJ whole genome shotgun (WGS) entry which is preliminary data.</text>
</comment>
<dbReference type="PROSITE" id="PS51833">
    <property type="entry name" value="HDOD"/>
    <property type="match status" value="1"/>
</dbReference>
<dbReference type="AlphaFoldDB" id="A0A4Z1REI7"/>
<keyword evidence="3" id="KW-1185">Reference proteome</keyword>
<feature type="domain" description="HDOD" evidence="1">
    <location>
        <begin position="64"/>
        <end position="256"/>
    </location>
</feature>
<evidence type="ECO:0000259" key="1">
    <source>
        <dbReference type="PROSITE" id="PS51833"/>
    </source>
</evidence>
<reference evidence="2 3" key="1">
    <citation type="submission" date="2019-01" db="EMBL/GenBank/DDBJ databases">
        <authorList>
            <person name="Zhang S."/>
        </authorList>
    </citation>
    <scope>NUCLEOTIDE SEQUENCE [LARGE SCALE GENOMIC DNA]</scope>
    <source>
        <strain evidence="2 3">1626</strain>
    </source>
</reference>
<sequence length="294" mass="31131">MPAQCDADATSTTTVAPPERGWPVVLLELALGPSTVDGRTEAHDEAIVAAGRSLERFASEPNRLPRRPQLLPQLLGALNDETSSASQLAALVGRDPALAANLLRLANSALYRIYPAPVESLERAVTLIGMQGMRQLVALALMQPVMRADGGVFGRLPDLVWEHTQYATLAAREQAARVHGVDAFAVQLLVLLQGLGAIVVVQALRDEHARRDLVALPLPAIADLLHHWAPRLGRLVAQGWDLPARTWQAFERAGPGSELATVVQAACGDGAAALDAVHATDATRSPAQLALAAS</sequence>
<organism evidence="2 3">
    <name type="scientific">Luteimonas yindakuii</name>
    <dbReference type="NCBI Taxonomy" id="2565782"/>
    <lineage>
        <taxon>Bacteria</taxon>
        <taxon>Pseudomonadati</taxon>
        <taxon>Pseudomonadota</taxon>
        <taxon>Gammaproteobacteria</taxon>
        <taxon>Lysobacterales</taxon>
        <taxon>Lysobacteraceae</taxon>
        <taxon>Luteimonas</taxon>
    </lineage>
</organism>
<proteinExistence type="predicted"/>
<protein>
    <submittedName>
        <fullName evidence="2">HDOD domain-containing protein</fullName>
    </submittedName>
</protein>
<name>A0A4Z1REI7_9GAMM</name>
<dbReference type="InterPro" id="IPR052340">
    <property type="entry name" value="RNase_Y/CdgJ"/>
</dbReference>
<dbReference type="EMBL" id="SPUH01000001">
    <property type="protein sequence ID" value="TKS55258.1"/>
    <property type="molecule type" value="Genomic_DNA"/>
</dbReference>
<dbReference type="Pfam" id="PF08668">
    <property type="entry name" value="HDOD"/>
    <property type="match status" value="1"/>
</dbReference>
<dbReference type="Proteomes" id="UP000298681">
    <property type="component" value="Unassembled WGS sequence"/>
</dbReference>
<evidence type="ECO:0000313" key="2">
    <source>
        <dbReference type="EMBL" id="TKS55258.1"/>
    </source>
</evidence>